<dbReference type="AlphaFoldDB" id="A0A843XMA7"/>
<protein>
    <submittedName>
        <fullName evidence="2">Uncharacterized protein</fullName>
    </submittedName>
</protein>
<feature type="transmembrane region" description="Helical" evidence="1">
    <location>
        <begin position="117"/>
        <end position="135"/>
    </location>
</feature>
<keyword evidence="3" id="KW-1185">Reference proteome</keyword>
<name>A0A843XMA7_COLES</name>
<accession>A0A843XMA7</accession>
<keyword evidence="1" id="KW-0472">Membrane</keyword>
<feature type="non-terminal residue" evidence="2">
    <location>
        <position position="1"/>
    </location>
</feature>
<feature type="transmembrane region" description="Helical" evidence="1">
    <location>
        <begin position="141"/>
        <end position="163"/>
    </location>
</feature>
<keyword evidence="1" id="KW-1133">Transmembrane helix</keyword>
<reference evidence="2" key="1">
    <citation type="submission" date="2017-07" db="EMBL/GenBank/DDBJ databases">
        <title>Taro Niue Genome Assembly and Annotation.</title>
        <authorList>
            <person name="Atibalentja N."/>
            <person name="Keating K."/>
            <person name="Fields C.J."/>
        </authorList>
    </citation>
    <scope>NUCLEOTIDE SEQUENCE</scope>
    <source>
        <strain evidence="2">Niue_2</strain>
        <tissue evidence="2">Leaf</tissue>
    </source>
</reference>
<dbReference type="EMBL" id="NMUH01009521">
    <property type="protein sequence ID" value="MQM20137.1"/>
    <property type="molecule type" value="Genomic_DNA"/>
</dbReference>
<keyword evidence="1" id="KW-0812">Transmembrane</keyword>
<evidence type="ECO:0000256" key="1">
    <source>
        <dbReference type="SAM" id="Phobius"/>
    </source>
</evidence>
<sequence length="246" mass="26082">ALVGLCVPCARVVCFVSRTLCTLPEGVLVSVVGVWLAVPLRGQLCAFFLYFPWVARGGGAGRAVGAMFSHCGDLCGEGIVPVHVSLVPQLCLEALVAIWCVALSACGGRSGASCCALLRANMVVELLKLLVLHPWCVVLHFWRLLVLALAPCVVLCVLIVSFVHHFGSLPGVRGVELSTSGTLYAGRALWLYRYRCGVATLPRLGSPIGVVSIPMQFADVLCCLALPTSDVFLGFVSARVPVEHVV</sequence>
<gene>
    <name evidence="2" type="ORF">Taro_053152</name>
</gene>
<evidence type="ECO:0000313" key="2">
    <source>
        <dbReference type="EMBL" id="MQM20137.1"/>
    </source>
</evidence>
<dbReference type="Proteomes" id="UP000652761">
    <property type="component" value="Unassembled WGS sequence"/>
</dbReference>
<feature type="transmembrane region" description="Helical" evidence="1">
    <location>
        <begin position="86"/>
        <end position="105"/>
    </location>
</feature>
<feature type="non-terminal residue" evidence="2">
    <location>
        <position position="246"/>
    </location>
</feature>
<evidence type="ECO:0000313" key="3">
    <source>
        <dbReference type="Proteomes" id="UP000652761"/>
    </source>
</evidence>
<comment type="caution">
    <text evidence="2">The sequence shown here is derived from an EMBL/GenBank/DDBJ whole genome shotgun (WGS) entry which is preliminary data.</text>
</comment>
<organism evidence="2 3">
    <name type="scientific">Colocasia esculenta</name>
    <name type="common">Wild taro</name>
    <name type="synonym">Arum esculentum</name>
    <dbReference type="NCBI Taxonomy" id="4460"/>
    <lineage>
        <taxon>Eukaryota</taxon>
        <taxon>Viridiplantae</taxon>
        <taxon>Streptophyta</taxon>
        <taxon>Embryophyta</taxon>
        <taxon>Tracheophyta</taxon>
        <taxon>Spermatophyta</taxon>
        <taxon>Magnoliopsida</taxon>
        <taxon>Liliopsida</taxon>
        <taxon>Araceae</taxon>
        <taxon>Aroideae</taxon>
        <taxon>Colocasieae</taxon>
        <taxon>Colocasia</taxon>
    </lineage>
</organism>
<proteinExistence type="predicted"/>